<gene>
    <name evidence="1" type="ordered locus">CKO_02884</name>
</gene>
<name>A8AKH7_CITK8</name>
<keyword evidence="2" id="KW-1185">Reference proteome</keyword>
<organism evidence="1 2">
    <name type="scientific">Citrobacter koseri (strain ATCC BAA-895 / CDC 4225-83 / SGSC4696)</name>
    <dbReference type="NCBI Taxonomy" id="290338"/>
    <lineage>
        <taxon>Bacteria</taxon>
        <taxon>Pseudomonadati</taxon>
        <taxon>Pseudomonadota</taxon>
        <taxon>Gammaproteobacteria</taxon>
        <taxon>Enterobacterales</taxon>
        <taxon>Enterobacteriaceae</taxon>
        <taxon>Citrobacter</taxon>
    </lineage>
</organism>
<evidence type="ECO:0000313" key="1">
    <source>
        <dbReference type="EMBL" id="ABV13990.1"/>
    </source>
</evidence>
<accession>A8AKH7</accession>
<dbReference type="Proteomes" id="UP000008148">
    <property type="component" value="Chromosome"/>
</dbReference>
<sequence>MVADESCPAEGGLPMPSPLKSGLLPVKLKPQMNIFSFRWRRPF</sequence>
<dbReference type="EMBL" id="CP000822">
    <property type="protein sequence ID" value="ABV13990.1"/>
    <property type="molecule type" value="Genomic_DNA"/>
</dbReference>
<evidence type="ECO:0000313" key="2">
    <source>
        <dbReference type="Proteomes" id="UP000008148"/>
    </source>
</evidence>
<dbReference type="KEGG" id="cko:CKO_02884"/>
<protein>
    <submittedName>
        <fullName evidence="1">Uncharacterized protein</fullName>
    </submittedName>
</protein>
<reference evidence="1 2" key="1">
    <citation type="submission" date="2007-08" db="EMBL/GenBank/DDBJ databases">
        <authorList>
            <consortium name="The Citrobacter koseri Genome Sequencing Project"/>
            <person name="McClelland M."/>
            <person name="Sanderson E.K."/>
            <person name="Porwollik S."/>
            <person name="Spieth J."/>
            <person name="Clifton W.S."/>
            <person name="Latreille P."/>
            <person name="Courtney L."/>
            <person name="Wang C."/>
            <person name="Pepin K."/>
            <person name="Bhonagiri V."/>
            <person name="Nash W."/>
            <person name="Johnson M."/>
            <person name="Thiruvilangam P."/>
            <person name="Wilson R."/>
        </authorList>
    </citation>
    <scope>NUCLEOTIDE SEQUENCE [LARGE SCALE GENOMIC DNA]</scope>
    <source>
        <strain evidence="2">ATCC BAA-895 / CDC 4225-83 / SGSC4696</strain>
    </source>
</reference>
<dbReference type="HOGENOM" id="CLU_3231462_0_0_6"/>
<dbReference type="AlphaFoldDB" id="A8AKH7"/>
<proteinExistence type="predicted"/>